<dbReference type="AlphaFoldDB" id="A0A1J4J7R0"/>
<protein>
    <submittedName>
        <fullName evidence="1">Uncharacterized protein</fullName>
    </submittedName>
</protein>
<evidence type="ECO:0000313" key="2">
    <source>
        <dbReference type="Proteomes" id="UP000179807"/>
    </source>
</evidence>
<accession>A0A1J4J7R0</accession>
<proteinExistence type="predicted"/>
<gene>
    <name evidence="1" type="ORF">TRFO_40055</name>
</gene>
<reference evidence="1" key="1">
    <citation type="submission" date="2016-10" db="EMBL/GenBank/DDBJ databases">
        <authorList>
            <person name="Benchimol M."/>
            <person name="Almeida L.G."/>
            <person name="Vasconcelos A.T."/>
            <person name="Perreira-Neves A."/>
            <person name="Rosa I.A."/>
            <person name="Tasca T."/>
            <person name="Bogo M.R."/>
            <person name="de Souza W."/>
        </authorList>
    </citation>
    <scope>NUCLEOTIDE SEQUENCE [LARGE SCALE GENOMIC DNA]</scope>
    <source>
        <strain evidence="1">K</strain>
    </source>
</reference>
<keyword evidence="2" id="KW-1185">Reference proteome</keyword>
<dbReference type="VEuPathDB" id="TrichDB:TRFO_40055"/>
<dbReference type="OrthoDB" id="10464808at2759"/>
<sequence length="168" mass="19996">MHLKRITFWLIFFQLPIQKSIYTSFKKFNLINRYFTQSMEKQPKSIHFVSWKKHKLDRALTQVDNVCNNIFDGIIFETIIDHYREQYGYPGSLPVSSIIQSEPIIPPSPYKFYFETAALARTQKCPVCNENVDASRFTYHLATKCFRDTKDQKSIMKKYFTEEQAQNR</sequence>
<organism evidence="1 2">
    <name type="scientific">Tritrichomonas foetus</name>
    <dbReference type="NCBI Taxonomy" id="1144522"/>
    <lineage>
        <taxon>Eukaryota</taxon>
        <taxon>Metamonada</taxon>
        <taxon>Parabasalia</taxon>
        <taxon>Tritrichomonadida</taxon>
        <taxon>Tritrichomonadidae</taxon>
        <taxon>Tritrichomonas</taxon>
    </lineage>
</organism>
<dbReference type="EMBL" id="MLAK01001379">
    <property type="protein sequence ID" value="OHS93691.1"/>
    <property type="molecule type" value="Genomic_DNA"/>
</dbReference>
<comment type="caution">
    <text evidence="1">The sequence shown here is derived from an EMBL/GenBank/DDBJ whole genome shotgun (WGS) entry which is preliminary data.</text>
</comment>
<dbReference type="RefSeq" id="XP_068346828.1">
    <property type="nucleotide sequence ID" value="XM_068512979.1"/>
</dbReference>
<name>A0A1J4J7R0_9EUKA</name>
<dbReference type="GeneID" id="94847683"/>
<evidence type="ECO:0000313" key="1">
    <source>
        <dbReference type="EMBL" id="OHS93691.1"/>
    </source>
</evidence>
<dbReference type="Proteomes" id="UP000179807">
    <property type="component" value="Unassembled WGS sequence"/>
</dbReference>